<dbReference type="InterPro" id="IPR000182">
    <property type="entry name" value="GNAT_dom"/>
</dbReference>
<comment type="caution">
    <text evidence="2">The sequence shown here is derived from an EMBL/GenBank/DDBJ whole genome shotgun (WGS) entry which is preliminary data.</text>
</comment>
<protein>
    <submittedName>
        <fullName evidence="2">Acetyltransferase (GNAT) family protein</fullName>
    </submittedName>
</protein>
<dbReference type="OrthoDB" id="4966223at2"/>
<dbReference type="InterPro" id="IPR016181">
    <property type="entry name" value="Acyl_CoA_acyltransferase"/>
</dbReference>
<evidence type="ECO:0000313" key="3">
    <source>
        <dbReference type="Proteomes" id="UP000317043"/>
    </source>
</evidence>
<name>A0A543B1C6_9ACTN</name>
<gene>
    <name evidence="2" type="ORF">FB566_4180</name>
</gene>
<dbReference type="PROSITE" id="PS51186">
    <property type="entry name" value="GNAT"/>
    <property type="match status" value="1"/>
</dbReference>
<keyword evidence="2" id="KW-0808">Transferase</keyword>
<reference evidence="2 3" key="1">
    <citation type="submission" date="2019-06" db="EMBL/GenBank/DDBJ databases">
        <title>Sequencing the genomes of 1000 actinobacteria strains.</title>
        <authorList>
            <person name="Klenk H.-P."/>
        </authorList>
    </citation>
    <scope>NUCLEOTIDE SEQUENCE [LARGE SCALE GENOMIC DNA]</scope>
    <source>
        <strain evidence="2 3">DSM 45928</strain>
    </source>
</reference>
<dbReference type="InParanoid" id="A0A543B1C6"/>
<dbReference type="EMBL" id="VFOW01000001">
    <property type="protein sequence ID" value="TQL78590.1"/>
    <property type="molecule type" value="Genomic_DNA"/>
</dbReference>
<accession>A0A543B1C6</accession>
<evidence type="ECO:0000259" key="1">
    <source>
        <dbReference type="PROSITE" id="PS51186"/>
    </source>
</evidence>
<dbReference type="Gene3D" id="3.40.630.30">
    <property type="match status" value="1"/>
</dbReference>
<evidence type="ECO:0000313" key="2">
    <source>
        <dbReference type="EMBL" id="TQL78590.1"/>
    </source>
</evidence>
<dbReference type="Pfam" id="PF00583">
    <property type="entry name" value="Acetyltransf_1"/>
    <property type="match status" value="1"/>
</dbReference>
<dbReference type="AlphaFoldDB" id="A0A543B1C6"/>
<proteinExistence type="predicted"/>
<organism evidence="2 3">
    <name type="scientific">Stackebrandtia endophytica</name>
    <dbReference type="NCBI Taxonomy" id="1496996"/>
    <lineage>
        <taxon>Bacteria</taxon>
        <taxon>Bacillati</taxon>
        <taxon>Actinomycetota</taxon>
        <taxon>Actinomycetes</taxon>
        <taxon>Glycomycetales</taxon>
        <taxon>Glycomycetaceae</taxon>
        <taxon>Stackebrandtia</taxon>
    </lineage>
</organism>
<sequence>MADTAQLPDMIRRWLPGWVACRGLPEADEVGFALVATLDLPGRYREYFALTDDATALRRLADHVRTDRRPAWLSVPTGRPDEAHAVLEKEGLEVFGEPETFMRVELTNQVAHRPNSPYRVAVARDGEILRAVVTDSHGRAAAEGMIGLSGSDAVAHAIRTDPDHRRRGLGSVVMTALAEAAVDAGAGTGLLIASPAGAQLYRRLGWSPEATVLSARTPG</sequence>
<feature type="domain" description="N-acetyltransferase" evidence="1">
    <location>
        <begin position="90"/>
        <end position="219"/>
    </location>
</feature>
<dbReference type="SUPFAM" id="SSF55729">
    <property type="entry name" value="Acyl-CoA N-acyltransferases (Nat)"/>
    <property type="match status" value="1"/>
</dbReference>
<keyword evidence="3" id="KW-1185">Reference proteome</keyword>
<dbReference type="GO" id="GO:0016747">
    <property type="term" value="F:acyltransferase activity, transferring groups other than amino-acyl groups"/>
    <property type="evidence" value="ECO:0007669"/>
    <property type="project" value="InterPro"/>
</dbReference>
<dbReference type="Proteomes" id="UP000317043">
    <property type="component" value="Unassembled WGS sequence"/>
</dbReference>
<dbReference type="RefSeq" id="WP_142043247.1">
    <property type="nucleotide sequence ID" value="NZ_JBHTGS010000003.1"/>
</dbReference>